<evidence type="ECO:0000256" key="1">
    <source>
        <dbReference type="SAM" id="MobiDB-lite"/>
    </source>
</evidence>
<accession>A0ABP6GZ33</accession>
<protein>
    <submittedName>
        <fullName evidence="2">Uncharacterized protein</fullName>
    </submittedName>
</protein>
<evidence type="ECO:0000313" key="3">
    <source>
        <dbReference type="Proteomes" id="UP001501842"/>
    </source>
</evidence>
<evidence type="ECO:0000313" key="2">
    <source>
        <dbReference type="EMBL" id="GAA2732826.1"/>
    </source>
</evidence>
<keyword evidence="3" id="KW-1185">Reference proteome</keyword>
<sequence>MQIRNPETLQRLVDSAARQLRKAEEAGAAANGYAEQIVQLQAALDQVQSSHASASADARNAADLAHDYSEIVRAVCEANGWTVPEPAAPPAPRSVEQEAREAVDRNKSKRAEAEATQAVPVAAR</sequence>
<dbReference type="Proteomes" id="UP001501842">
    <property type="component" value="Unassembled WGS sequence"/>
</dbReference>
<dbReference type="RefSeq" id="WP_344453589.1">
    <property type="nucleotide sequence ID" value="NZ_BAAATZ010000022.1"/>
</dbReference>
<comment type="caution">
    <text evidence="2">The sequence shown here is derived from an EMBL/GenBank/DDBJ whole genome shotgun (WGS) entry which is preliminary data.</text>
</comment>
<proteinExistence type="predicted"/>
<gene>
    <name evidence="2" type="ORF">GCM10010439_51420</name>
</gene>
<dbReference type="EMBL" id="BAAATZ010000022">
    <property type="protein sequence ID" value="GAA2732826.1"/>
    <property type="molecule type" value="Genomic_DNA"/>
</dbReference>
<name>A0ABP6GZ33_9ACTN</name>
<reference evidence="3" key="1">
    <citation type="journal article" date="2019" name="Int. J. Syst. Evol. Microbiol.">
        <title>The Global Catalogue of Microorganisms (GCM) 10K type strain sequencing project: providing services to taxonomists for standard genome sequencing and annotation.</title>
        <authorList>
            <consortium name="The Broad Institute Genomics Platform"/>
            <consortium name="The Broad Institute Genome Sequencing Center for Infectious Disease"/>
            <person name="Wu L."/>
            <person name="Ma J."/>
        </authorList>
    </citation>
    <scope>NUCLEOTIDE SEQUENCE [LARGE SCALE GENOMIC DNA]</scope>
    <source>
        <strain evidence="3">JCM 8201</strain>
    </source>
</reference>
<organism evidence="2 3">
    <name type="scientific">Actinocorallia aurantiaca</name>
    <dbReference type="NCBI Taxonomy" id="46204"/>
    <lineage>
        <taxon>Bacteria</taxon>
        <taxon>Bacillati</taxon>
        <taxon>Actinomycetota</taxon>
        <taxon>Actinomycetes</taxon>
        <taxon>Streptosporangiales</taxon>
        <taxon>Thermomonosporaceae</taxon>
        <taxon>Actinocorallia</taxon>
    </lineage>
</organism>
<feature type="region of interest" description="Disordered" evidence="1">
    <location>
        <begin position="83"/>
        <end position="124"/>
    </location>
</feature>
<feature type="compositionally biased region" description="Basic and acidic residues" evidence="1">
    <location>
        <begin position="95"/>
        <end position="113"/>
    </location>
</feature>